<gene>
    <name evidence="2" type="ORF">DEACI_0346</name>
    <name evidence="1" type="ORF">DEACI_3146</name>
</gene>
<reference evidence="1" key="2">
    <citation type="submission" date="2020-01" db="EMBL/GenBank/DDBJ databases">
        <authorList>
            <person name="Hornung B."/>
        </authorList>
    </citation>
    <scope>NUCLEOTIDE SEQUENCE</scope>
    <source>
        <strain evidence="1">PacBioINE</strain>
    </source>
</reference>
<name>A0A8S0X0A2_9FIRM</name>
<keyword evidence="3" id="KW-1185">Reference proteome</keyword>
<dbReference type="KEGG" id="aacx:DEACI_3146"/>
<dbReference type="Proteomes" id="UP000836597">
    <property type="component" value="Chromosome"/>
</dbReference>
<sequence>MNSDWGQTWDEHADLFVARNWQECPSEKKKAWHLPNKFAYFQAGETALRVGIVASAAIPREEELLLAGVMWGNRLSNGAKTVIYFVAPDFSPFFLEAMGKIGGVLNARAVYWRERLTPSLYLVPEQRTGGSDYPTLGELRPTWRTWGQGLNPVARQQLEVVRDYFAGIEGIRCVLKAQQIAFLWGHLEIAEIVRRGKKFELGTKAKWEKDPELMGLWQKAGWVEASGHLNREFRQSVDKIIIQLRGLEERGLLKARDLLGFWLYQSAGVVSTLWGKAWEWPWLPAERGHNWVTVLGQWHYFAADGQMSIVLPVLERPMSEASLSLILAAVLEKSALLSAVTDDEGRRLEWDGRVQWLTLPEWEQDLRRWHCWLKAPEQFPIWVLPEGWQKERLENLSGSFSP</sequence>
<organism evidence="1">
    <name type="scientific">Acididesulfobacillus acetoxydans</name>
    <dbReference type="NCBI Taxonomy" id="1561005"/>
    <lineage>
        <taxon>Bacteria</taxon>
        <taxon>Bacillati</taxon>
        <taxon>Bacillota</taxon>
        <taxon>Clostridia</taxon>
        <taxon>Eubacteriales</taxon>
        <taxon>Peptococcaceae</taxon>
        <taxon>Acididesulfobacillus</taxon>
    </lineage>
</organism>
<dbReference type="Proteomes" id="UP001071230">
    <property type="component" value="Unassembled WGS sequence"/>
</dbReference>
<dbReference type="AlphaFoldDB" id="A0A8S0X0A2"/>
<evidence type="ECO:0000313" key="3">
    <source>
        <dbReference type="Proteomes" id="UP001071230"/>
    </source>
</evidence>
<reference evidence="2" key="1">
    <citation type="submission" date="2014-11" db="EMBL/GenBank/DDBJ databases">
        <authorList>
            <person name="Hornung B.V."/>
        </authorList>
    </citation>
    <scope>NUCLEOTIDE SEQUENCE</scope>
    <source>
        <strain evidence="2">INE</strain>
    </source>
</reference>
<evidence type="ECO:0000313" key="2">
    <source>
        <dbReference type="EMBL" id="CEJ05926.1"/>
    </source>
</evidence>
<dbReference type="RefSeq" id="WP_240985832.1">
    <property type="nucleotide sequence ID" value="NZ_CDGJ01000005.1"/>
</dbReference>
<dbReference type="EMBL" id="CDGJ01000005">
    <property type="protein sequence ID" value="CEJ05926.1"/>
    <property type="molecule type" value="Genomic_DNA"/>
</dbReference>
<accession>A0A8S0X0A2</accession>
<dbReference type="EMBL" id="LR746496">
    <property type="protein sequence ID" value="CAA7602471.1"/>
    <property type="molecule type" value="Genomic_DNA"/>
</dbReference>
<evidence type="ECO:0000313" key="1">
    <source>
        <dbReference type="EMBL" id="CAA7602471.1"/>
    </source>
</evidence>
<protein>
    <submittedName>
        <fullName evidence="1">Uncharacterized protein</fullName>
    </submittedName>
</protein>
<proteinExistence type="predicted"/>